<dbReference type="InterPro" id="IPR029045">
    <property type="entry name" value="ClpP/crotonase-like_dom_sf"/>
</dbReference>
<dbReference type="SUPFAM" id="SSF52096">
    <property type="entry name" value="ClpP/crotonase"/>
    <property type="match status" value="1"/>
</dbReference>
<sequence length="294" mass="32696">MFFSPAVREPVPRQNLRLAEIDLPAAKKCEKGKEWQGVYQTIKWEGEERVAWIRLNRPEKMNAMNGTMQAELMEAIKRTKRDEKFRCLVITGEGRAFCSGADFTEMGKDLDYGEILRTAYNPLILELQSLKIPVIAAVNGAAAGAGFSLALACDLRVVHESASFHQAFVHIGLIPDAGNLYFLPRMIGYAKAMELSLLGEAVSAEKAVELGLASRVIPAASWEKEIRDFAEKVASLPTRAIALMKHCLQKTFETPLPQMLEYEAAAQKAAGRTADHREGIRAFLEKRKARFSGR</sequence>
<keyword evidence="2 4" id="KW-0456">Lyase</keyword>
<dbReference type="PATRIC" id="fig|301148.3.peg.3871"/>
<dbReference type="Gene3D" id="1.10.12.10">
    <property type="entry name" value="Lyase 2-enoyl-coa Hydratase, Chain A, domain 2"/>
    <property type="match status" value="1"/>
</dbReference>
<protein>
    <submittedName>
        <fullName evidence="4">Enoyl-CoA hydratase</fullName>
        <ecNumber evidence="4">4.2.1.17</ecNumber>
    </submittedName>
</protein>
<dbReference type="PROSITE" id="PS00166">
    <property type="entry name" value="ENOYL_COA_HYDRATASE"/>
    <property type="match status" value="1"/>
</dbReference>
<dbReference type="AlphaFoldDB" id="A0A150M0P6"/>
<evidence type="ECO:0000256" key="2">
    <source>
        <dbReference type="ARBA" id="ARBA00023239"/>
    </source>
</evidence>
<dbReference type="Proteomes" id="UP000075683">
    <property type="component" value="Unassembled WGS sequence"/>
</dbReference>
<dbReference type="GO" id="GO:0004300">
    <property type="term" value="F:enoyl-CoA hydratase activity"/>
    <property type="evidence" value="ECO:0007669"/>
    <property type="project" value="UniProtKB-EC"/>
</dbReference>
<name>A0A150M0P6_9BACI</name>
<accession>A0A150M0P6</accession>
<dbReference type="InterPro" id="IPR018376">
    <property type="entry name" value="Enoyl-CoA_hyd/isom_CS"/>
</dbReference>
<evidence type="ECO:0000256" key="3">
    <source>
        <dbReference type="RuleBase" id="RU003707"/>
    </source>
</evidence>
<evidence type="ECO:0000313" key="5">
    <source>
        <dbReference type="Proteomes" id="UP000075683"/>
    </source>
</evidence>
<gene>
    <name evidence="4" type="ORF">B4135_2366</name>
</gene>
<dbReference type="GO" id="GO:0006635">
    <property type="term" value="P:fatty acid beta-oxidation"/>
    <property type="evidence" value="ECO:0007669"/>
    <property type="project" value="TreeGrafter"/>
</dbReference>
<comment type="similarity">
    <text evidence="1 3">Belongs to the enoyl-CoA hydratase/isomerase family.</text>
</comment>
<proteinExistence type="inferred from homology"/>
<dbReference type="EMBL" id="LQYT01000052">
    <property type="protein sequence ID" value="KYD18127.1"/>
    <property type="molecule type" value="Genomic_DNA"/>
</dbReference>
<evidence type="ECO:0000313" key="4">
    <source>
        <dbReference type="EMBL" id="KYD18127.1"/>
    </source>
</evidence>
<dbReference type="Gene3D" id="3.90.226.10">
    <property type="entry name" value="2-enoyl-CoA Hydratase, Chain A, domain 1"/>
    <property type="match status" value="1"/>
</dbReference>
<dbReference type="PANTHER" id="PTHR11941:SF133">
    <property type="entry name" value="1,2-EPOXYPHENYLACETYL-COA ISOMERASE"/>
    <property type="match status" value="1"/>
</dbReference>
<dbReference type="CDD" id="cd06558">
    <property type="entry name" value="crotonase-like"/>
    <property type="match status" value="1"/>
</dbReference>
<reference evidence="4 5" key="1">
    <citation type="submission" date="2016-01" db="EMBL/GenBank/DDBJ databases">
        <title>Draft Genome Sequences of Seven Thermophilic Sporeformers Isolated from Foods.</title>
        <authorList>
            <person name="Berendsen E.M."/>
            <person name="Wells-Bennik M.H."/>
            <person name="Krawcyk A.O."/>
            <person name="De Jong A."/>
            <person name="Holsappel S."/>
            <person name="Eijlander R.T."/>
            <person name="Kuipers O.P."/>
        </authorList>
    </citation>
    <scope>NUCLEOTIDE SEQUENCE [LARGE SCALE GENOMIC DNA]</scope>
    <source>
        <strain evidence="4 5">B4135</strain>
    </source>
</reference>
<dbReference type="STRING" id="301148.B4135_2366"/>
<dbReference type="InterPro" id="IPR001753">
    <property type="entry name" value="Enoyl-CoA_hydra/iso"/>
</dbReference>
<evidence type="ECO:0000256" key="1">
    <source>
        <dbReference type="ARBA" id="ARBA00005254"/>
    </source>
</evidence>
<dbReference type="EC" id="4.2.1.17" evidence="4"/>
<dbReference type="Pfam" id="PF00378">
    <property type="entry name" value="ECH_1"/>
    <property type="match status" value="1"/>
</dbReference>
<dbReference type="InterPro" id="IPR014748">
    <property type="entry name" value="Enoyl-CoA_hydra_C"/>
</dbReference>
<organism evidence="4 5">
    <name type="scientific">Caldibacillus debilis</name>
    <dbReference type="NCBI Taxonomy" id="301148"/>
    <lineage>
        <taxon>Bacteria</taxon>
        <taxon>Bacillati</taxon>
        <taxon>Bacillota</taxon>
        <taxon>Bacilli</taxon>
        <taxon>Bacillales</taxon>
        <taxon>Bacillaceae</taxon>
        <taxon>Caldibacillus</taxon>
    </lineage>
</organism>
<dbReference type="PANTHER" id="PTHR11941">
    <property type="entry name" value="ENOYL-COA HYDRATASE-RELATED"/>
    <property type="match status" value="1"/>
</dbReference>
<comment type="caution">
    <text evidence="4">The sequence shown here is derived from an EMBL/GenBank/DDBJ whole genome shotgun (WGS) entry which is preliminary data.</text>
</comment>